<accession>A0ABQ9G516</accession>
<proteinExistence type="predicted"/>
<gene>
    <name evidence="3" type="ORF">PR048_032435</name>
</gene>
<feature type="transmembrane region" description="Helical" evidence="2">
    <location>
        <begin position="169"/>
        <end position="185"/>
    </location>
</feature>
<dbReference type="EMBL" id="JARBHB010000016">
    <property type="protein sequence ID" value="KAJ8866576.1"/>
    <property type="molecule type" value="Genomic_DNA"/>
</dbReference>
<evidence type="ECO:0000313" key="3">
    <source>
        <dbReference type="EMBL" id="KAJ8866576.1"/>
    </source>
</evidence>
<comment type="caution">
    <text evidence="3">The sequence shown here is derived from an EMBL/GenBank/DDBJ whole genome shotgun (WGS) entry which is preliminary data.</text>
</comment>
<feature type="compositionally biased region" description="Polar residues" evidence="1">
    <location>
        <begin position="296"/>
        <end position="307"/>
    </location>
</feature>
<keyword evidence="2" id="KW-1133">Transmembrane helix</keyword>
<keyword evidence="2" id="KW-0472">Membrane</keyword>
<protein>
    <submittedName>
        <fullName evidence="3">Uncharacterized protein</fullName>
    </submittedName>
</protein>
<dbReference type="Proteomes" id="UP001159363">
    <property type="component" value="Chromosome 15"/>
</dbReference>
<sequence>MYERRMNKVMRPMAMLMLHKAEKYKTDIQVELTQCFQKFSFYRALDEVPLACKQLLRNSEQIPHEFLYNLEYDICTLIGTLPNQGAAVVERLDCSRPTKANQVQYPRPVRKRESCPTMPLVGGFSRGSPVSRALAFRSRYIILSFHPHRLSIPRQQTFTRQPRQVRSELLISTTAGTPIILISVFPSTTSLVANMMDMLAVLHNVRYWLVISHRTLTLPAFQAPPPEERSTPHNFRAGSLPESRKWESCRAMLLVGGVFLRGIARFPVLPFRRCSILASFHPRRFPRPRCREPPKSLNSTQLLKPNL</sequence>
<feature type="region of interest" description="Disordered" evidence="1">
    <location>
        <begin position="288"/>
        <end position="307"/>
    </location>
</feature>
<organism evidence="3 4">
    <name type="scientific">Dryococelus australis</name>
    <dbReference type="NCBI Taxonomy" id="614101"/>
    <lineage>
        <taxon>Eukaryota</taxon>
        <taxon>Metazoa</taxon>
        <taxon>Ecdysozoa</taxon>
        <taxon>Arthropoda</taxon>
        <taxon>Hexapoda</taxon>
        <taxon>Insecta</taxon>
        <taxon>Pterygota</taxon>
        <taxon>Neoptera</taxon>
        <taxon>Polyneoptera</taxon>
        <taxon>Phasmatodea</taxon>
        <taxon>Verophasmatodea</taxon>
        <taxon>Anareolatae</taxon>
        <taxon>Phasmatidae</taxon>
        <taxon>Eurycanthinae</taxon>
        <taxon>Dryococelus</taxon>
    </lineage>
</organism>
<keyword evidence="2" id="KW-0812">Transmembrane</keyword>
<evidence type="ECO:0000256" key="1">
    <source>
        <dbReference type="SAM" id="MobiDB-lite"/>
    </source>
</evidence>
<keyword evidence="4" id="KW-1185">Reference proteome</keyword>
<name>A0ABQ9G516_9NEOP</name>
<evidence type="ECO:0000256" key="2">
    <source>
        <dbReference type="SAM" id="Phobius"/>
    </source>
</evidence>
<evidence type="ECO:0000313" key="4">
    <source>
        <dbReference type="Proteomes" id="UP001159363"/>
    </source>
</evidence>
<reference evidence="3 4" key="1">
    <citation type="submission" date="2023-02" db="EMBL/GenBank/DDBJ databases">
        <title>LHISI_Scaffold_Assembly.</title>
        <authorList>
            <person name="Stuart O.P."/>
            <person name="Cleave R."/>
            <person name="Magrath M.J.L."/>
            <person name="Mikheyev A.S."/>
        </authorList>
    </citation>
    <scope>NUCLEOTIDE SEQUENCE [LARGE SCALE GENOMIC DNA]</scope>
    <source>
        <strain evidence="3">Daus_M_001</strain>
        <tissue evidence="3">Leg muscle</tissue>
    </source>
</reference>